<dbReference type="GeneID" id="101845255"/>
<feature type="transmembrane region" description="Helical" evidence="6">
    <location>
        <begin position="324"/>
        <end position="342"/>
    </location>
</feature>
<dbReference type="Proteomes" id="UP000694888">
    <property type="component" value="Unplaced"/>
</dbReference>
<accession>A0ABM1A4E8</accession>
<protein>
    <submittedName>
        <fullName evidence="9">Cytochrome c oxidase assembly protein COX18, mitochondrial isoform X1</fullName>
    </submittedName>
</protein>
<organism evidence="8 9">
    <name type="scientific">Aplysia californica</name>
    <name type="common">California sea hare</name>
    <dbReference type="NCBI Taxonomy" id="6500"/>
    <lineage>
        <taxon>Eukaryota</taxon>
        <taxon>Metazoa</taxon>
        <taxon>Spiralia</taxon>
        <taxon>Lophotrochozoa</taxon>
        <taxon>Mollusca</taxon>
        <taxon>Gastropoda</taxon>
        <taxon>Heterobranchia</taxon>
        <taxon>Euthyneura</taxon>
        <taxon>Tectipleura</taxon>
        <taxon>Aplysiida</taxon>
        <taxon>Aplysioidea</taxon>
        <taxon>Aplysiidae</taxon>
        <taxon>Aplysia</taxon>
    </lineage>
</organism>
<evidence type="ECO:0000313" key="9">
    <source>
        <dbReference type="RefSeq" id="XP_012940636.1"/>
    </source>
</evidence>
<dbReference type="InterPro" id="IPR028055">
    <property type="entry name" value="YidC/Oxa/ALB_C"/>
</dbReference>
<evidence type="ECO:0000256" key="6">
    <source>
        <dbReference type="SAM" id="Phobius"/>
    </source>
</evidence>
<evidence type="ECO:0000259" key="7">
    <source>
        <dbReference type="Pfam" id="PF02096"/>
    </source>
</evidence>
<keyword evidence="2 5" id="KW-0812">Transmembrane</keyword>
<dbReference type="CDD" id="cd20069">
    <property type="entry name" value="5TM_Oxa1-like"/>
    <property type="match status" value="1"/>
</dbReference>
<reference evidence="9" key="1">
    <citation type="submission" date="2025-08" db="UniProtKB">
        <authorList>
            <consortium name="RefSeq"/>
        </authorList>
    </citation>
    <scope>IDENTIFICATION</scope>
</reference>
<feature type="transmembrane region" description="Helical" evidence="6">
    <location>
        <begin position="354"/>
        <end position="372"/>
    </location>
</feature>
<comment type="similarity">
    <text evidence="5">Belongs to the OXA1/ALB3/YidC family.</text>
</comment>
<keyword evidence="4 6" id="KW-0472">Membrane</keyword>
<evidence type="ECO:0000256" key="4">
    <source>
        <dbReference type="ARBA" id="ARBA00023136"/>
    </source>
</evidence>
<comment type="subcellular location">
    <subcellularLocation>
        <location evidence="1 5">Membrane</location>
        <topology evidence="1 5">Multi-pass membrane protein</topology>
    </subcellularLocation>
</comment>
<dbReference type="Pfam" id="PF02096">
    <property type="entry name" value="60KD_IMP"/>
    <property type="match status" value="1"/>
</dbReference>
<proteinExistence type="inferred from homology"/>
<dbReference type="PANTHER" id="PTHR12428:SF65">
    <property type="entry name" value="CYTOCHROME C OXIDASE ASSEMBLY PROTEIN COX18, MITOCHONDRIAL"/>
    <property type="match status" value="1"/>
</dbReference>
<keyword evidence="8" id="KW-1185">Reference proteome</keyword>
<evidence type="ECO:0000256" key="5">
    <source>
        <dbReference type="RuleBase" id="RU003945"/>
    </source>
</evidence>
<evidence type="ECO:0000256" key="2">
    <source>
        <dbReference type="ARBA" id="ARBA00022692"/>
    </source>
</evidence>
<evidence type="ECO:0000256" key="1">
    <source>
        <dbReference type="ARBA" id="ARBA00004141"/>
    </source>
</evidence>
<keyword evidence="3 6" id="KW-1133">Transmembrane helix</keyword>
<dbReference type="PANTHER" id="PTHR12428">
    <property type="entry name" value="OXA1"/>
    <property type="match status" value="1"/>
</dbReference>
<name>A0ABM1A4E8_APLCA</name>
<feature type="transmembrane region" description="Helical" evidence="6">
    <location>
        <begin position="179"/>
        <end position="201"/>
    </location>
</feature>
<feature type="domain" description="Membrane insertase YidC/Oxa/ALB C-terminal" evidence="7">
    <location>
        <begin position="179"/>
        <end position="395"/>
    </location>
</feature>
<evidence type="ECO:0000313" key="8">
    <source>
        <dbReference type="Proteomes" id="UP000694888"/>
    </source>
</evidence>
<dbReference type="InterPro" id="IPR001708">
    <property type="entry name" value="YidC/ALB3/OXA1/COX18"/>
</dbReference>
<gene>
    <name evidence="9" type="primary">LOC101845255</name>
</gene>
<evidence type="ECO:0000256" key="3">
    <source>
        <dbReference type="ARBA" id="ARBA00022989"/>
    </source>
</evidence>
<sequence>MYRLLDRVMFTRGLKPGLCLFKLPVVCGTFPRPCASWLDAMDVRHSSQRERVPSISHVPVFNTKNVYDLLVSSLSNCGDPDYVRRHKINDDVIHNQRSILLEKRQQQHHLLQRNSASQCVRGSRCLSTSCHRHALPPTLPAAAGVSSAVPSQLLFPDVPTIQVAEFVISSAYHITGLPWWSTIVLTAFVVRILLMMPLTIYTHHNMARLQRLAPEVKEVAERLRLEVSVAMQKLGWDQQKARQEYNKNMNRLLRELHIRDNCHPMKNTASFWLQIPLWISVSYALRNMSVKAVNPELENHSDFAGLAEQGIAWFPDLTQVDSTMILPLMMGAVTLFNIEMNYLSVPEVTKYRRYLTYVLRSVALVFVPVSAYLPSTMVLYWVSSGMFAAVQNILLDYSPFRRLVRLPQTPFESGAPFRNLWSKAKARYKNS</sequence>
<dbReference type="RefSeq" id="XP_012940636.1">
    <property type="nucleotide sequence ID" value="XM_013085182.2"/>
</dbReference>
<feature type="transmembrane region" description="Helical" evidence="6">
    <location>
        <begin position="269"/>
        <end position="285"/>
    </location>
</feature>